<evidence type="ECO:0000313" key="1">
    <source>
        <dbReference type="EMBL" id="SDF48872.1"/>
    </source>
</evidence>
<evidence type="ECO:0000313" key="2">
    <source>
        <dbReference type="Proteomes" id="UP000199045"/>
    </source>
</evidence>
<accession>A0A1G7LH38</accession>
<dbReference type="RefSeq" id="WP_089830117.1">
    <property type="nucleotide sequence ID" value="NZ_FNBN01000002.1"/>
</dbReference>
<name>A0A1G7LH38_CHIFI</name>
<organism evidence="1 2">
    <name type="scientific">Chitinophaga filiformis</name>
    <name type="common">Myxococcus filiformis</name>
    <name type="synonym">Flexibacter filiformis</name>
    <dbReference type="NCBI Taxonomy" id="104663"/>
    <lineage>
        <taxon>Bacteria</taxon>
        <taxon>Pseudomonadati</taxon>
        <taxon>Bacteroidota</taxon>
        <taxon>Chitinophagia</taxon>
        <taxon>Chitinophagales</taxon>
        <taxon>Chitinophagaceae</taxon>
        <taxon>Chitinophaga</taxon>
    </lineage>
</organism>
<protein>
    <submittedName>
        <fullName evidence="1">Uncharacterized protein</fullName>
    </submittedName>
</protein>
<reference evidence="2" key="1">
    <citation type="submission" date="2016-10" db="EMBL/GenBank/DDBJ databases">
        <authorList>
            <person name="Varghese N."/>
            <person name="Submissions S."/>
        </authorList>
    </citation>
    <scope>NUCLEOTIDE SEQUENCE [LARGE SCALE GENOMIC DNA]</scope>
    <source>
        <strain evidence="2">DSM 527</strain>
    </source>
</reference>
<sequence length="489" mass="56193">MPQEYQKPGAVHVWPRAAAFHVSASGISRPAVQRKPMHEIVVEQRKLEEQRNFNGNYTTVGLEWNIVTLDQDSYPFRGMSHIELAQSPDKVTGVRHKLETESSNRLEYVAPPFFVKNSAPGSTEPDYDKLKELIDAQQEGLRQVVDGKETMGDLLGIWKPFLTTMTPIPAIEKNISSRNWSSNSIRTEKDLKEGIGDGSIDWTKTKIQDVLLNPKEDYQINVATDAITYEETSENTQSRLGKDEDYLSSIELIFNSLENSFPNDCSDGERAQLRLFNMQLARVLRQQTVVPYLKELRQRQELLANDLTVLQDNKFVSRLDAIAKTTSFIKDRTSVWLKTDLLSYGLNLFTSDRLWAMEKEILEKTPTWLISVIENIKGFKSEDMQYKAILFINTVWTEINDMLELGKQITFERIDNRKTDLFDHNPLTLGVRQDTFLPGKEMRALQQELQIGKGGLSVMELRNAQNYLTYLKKKQKKQTGWSPWSLLGY</sequence>
<dbReference type="Proteomes" id="UP000199045">
    <property type="component" value="Unassembled WGS sequence"/>
</dbReference>
<gene>
    <name evidence="1" type="ORF">SAMN04488121_10266</name>
</gene>
<proteinExistence type="predicted"/>
<dbReference type="AlphaFoldDB" id="A0A1G7LH38"/>
<dbReference type="EMBL" id="FNBN01000002">
    <property type="protein sequence ID" value="SDF48872.1"/>
    <property type="molecule type" value="Genomic_DNA"/>
</dbReference>